<proteinExistence type="predicted"/>
<reference evidence="1 2" key="1">
    <citation type="journal article" date="2012" name="PLoS ONE">
        <title>Genome sequence and transcriptome analysis of the radioresistant bacterium Deinococcus gobiensis: insights into the extreme environmental adaptations.</title>
        <authorList>
            <person name="Yuan M."/>
            <person name="Chen M."/>
            <person name="Zhang W."/>
            <person name="Lu W."/>
            <person name="Wang J."/>
            <person name="Yang M."/>
            <person name="Zhao P."/>
            <person name="Tang R."/>
            <person name="Li X."/>
            <person name="Hao Y."/>
            <person name="Zhou Z."/>
            <person name="Zhan Y."/>
            <person name="Yu H."/>
            <person name="Teng C."/>
            <person name="Yan Y."/>
            <person name="Ping S."/>
            <person name="Wang Y."/>
            <person name="Lin M."/>
        </authorList>
    </citation>
    <scope>NUCLEOTIDE SEQUENCE [LARGE SCALE GENOMIC DNA]</scope>
    <source>
        <strain evidence="2">DSM 21396 / JCM 16679 / CGMCC 1.7299 / I-0</strain>
        <plasmid evidence="1">P2</plasmid>
    </source>
</reference>
<keyword evidence="2" id="KW-1185">Reference proteome</keyword>
<dbReference type="RefSeq" id="WP_014686619.1">
    <property type="nucleotide sequence ID" value="NC_017791.1"/>
</dbReference>
<dbReference type="InterPro" id="IPR012340">
    <property type="entry name" value="NA-bd_OB-fold"/>
</dbReference>
<dbReference type="Proteomes" id="UP000007575">
    <property type="component" value="Plasmid P2"/>
</dbReference>
<protein>
    <submittedName>
        <fullName evidence="1">Uncharacterized protein</fullName>
    </submittedName>
</protein>
<organism evidence="1 2">
    <name type="scientific">Deinococcus gobiensis (strain DSM 21396 / JCM 16679 / CGMCC 1.7299 / I-0)</name>
    <dbReference type="NCBI Taxonomy" id="745776"/>
    <lineage>
        <taxon>Bacteria</taxon>
        <taxon>Thermotogati</taxon>
        <taxon>Deinococcota</taxon>
        <taxon>Deinococci</taxon>
        <taxon>Deinococcales</taxon>
        <taxon>Deinococcaceae</taxon>
        <taxon>Deinococcus</taxon>
    </lineage>
</organism>
<dbReference type="KEGG" id="dgo:DGo_PB0255"/>
<gene>
    <name evidence="1" type="ordered locus">DGo_PB0255</name>
</gene>
<dbReference type="AlphaFoldDB" id="H8H1X7"/>
<evidence type="ECO:0000313" key="1">
    <source>
        <dbReference type="EMBL" id="AFD27524.1"/>
    </source>
</evidence>
<dbReference type="PATRIC" id="fig|745776.4.peg.3606"/>
<keyword evidence="1" id="KW-0614">Plasmid</keyword>
<evidence type="ECO:0000313" key="2">
    <source>
        <dbReference type="Proteomes" id="UP000007575"/>
    </source>
</evidence>
<sequence length="202" mass="22384">MQGRLTGQIIGINSDDTSVTLHLAGHTDNGQRGVTWIHAVKFTGSRRPSMALQVGQQVEVECMAIHHVFTVRGQQASRVEVLGKSVRVIRGQTEQRGQVLCLKNAVNQFTFSGHLVDAPVIKTTHPVTEARVGVRDRTQHVHYFKCEAWRELGARLGQTRRGGELIFTCILRRDKAGERAFDVMEVQALQSVQPQPLANAAD</sequence>
<dbReference type="OrthoDB" id="71196at2"/>
<geneLocation type="plasmid" evidence="1 2">
    <name>P2</name>
</geneLocation>
<dbReference type="Gene3D" id="2.40.50.140">
    <property type="entry name" value="Nucleic acid-binding proteins"/>
    <property type="match status" value="1"/>
</dbReference>
<dbReference type="HOGENOM" id="CLU_1352778_0_0_0"/>
<dbReference type="EMBL" id="CP002193">
    <property type="protein sequence ID" value="AFD27524.1"/>
    <property type="molecule type" value="Genomic_DNA"/>
</dbReference>
<name>H8H1X7_DEIGI</name>
<accession>H8H1X7</accession>